<dbReference type="AlphaFoldDB" id="A0A1X7T415"/>
<name>A0A1X7T415_AMPQE</name>
<sequence>DTCNCLNTPPKSLDEKPLTLKTFP</sequence>
<dbReference type="EnsemblMetazoa" id="Aqu2.1.09097_001">
    <property type="protein sequence ID" value="Aqu2.1.09097_001"/>
    <property type="gene ID" value="Aqu2.1.09097"/>
</dbReference>
<proteinExistence type="predicted"/>
<dbReference type="InParanoid" id="A0A1X7T415"/>
<reference evidence="1" key="1">
    <citation type="submission" date="2017-05" db="UniProtKB">
        <authorList>
            <consortium name="EnsemblMetazoa"/>
        </authorList>
    </citation>
    <scope>IDENTIFICATION</scope>
</reference>
<organism evidence="1">
    <name type="scientific">Amphimedon queenslandica</name>
    <name type="common">Sponge</name>
    <dbReference type="NCBI Taxonomy" id="400682"/>
    <lineage>
        <taxon>Eukaryota</taxon>
        <taxon>Metazoa</taxon>
        <taxon>Porifera</taxon>
        <taxon>Demospongiae</taxon>
        <taxon>Heteroscleromorpha</taxon>
        <taxon>Haplosclerida</taxon>
        <taxon>Niphatidae</taxon>
        <taxon>Amphimedon</taxon>
    </lineage>
</organism>
<evidence type="ECO:0000313" key="1">
    <source>
        <dbReference type="EnsemblMetazoa" id="Aqu2.1.09097_001"/>
    </source>
</evidence>
<accession>A0A1X7T415</accession>
<protein>
    <submittedName>
        <fullName evidence="1">Uncharacterized protein</fullName>
    </submittedName>
</protein>